<evidence type="ECO:0000313" key="2">
    <source>
        <dbReference type="EMBL" id="NKQ51320.1"/>
    </source>
</evidence>
<accession>A0ABX1IYW8</accession>
<keyword evidence="3" id="KW-1185">Reference proteome</keyword>
<proteinExistence type="predicted"/>
<name>A0ABX1IYW8_9PSEU</name>
<reference evidence="2 3" key="1">
    <citation type="submission" date="2020-04" db="EMBL/GenBank/DDBJ databases">
        <title>Novel species.</title>
        <authorList>
            <person name="Teo W.F.A."/>
            <person name="Lipun K."/>
            <person name="Srisuk N."/>
            <person name="Duangmal K."/>
        </authorList>
    </citation>
    <scope>NUCLEOTIDE SEQUENCE [LARGE SCALE GENOMIC DNA]</scope>
    <source>
        <strain evidence="2 3">K13G38</strain>
    </source>
</reference>
<evidence type="ECO:0000313" key="3">
    <source>
        <dbReference type="Proteomes" id="UP000715441"/>
    </source>
</evidence>
<protein>
    <submittedName>
        <fullName evidence="2">Uncharacterized protein</fullName>
    </submittedName>
</protein>
<sequence length="46" mass="5009">MGERETNQQAGGTEVAGEPTPIFEAVSEAIRRLLTDNEHSETGHRS</sequence>
<dbReference type="EMBL" id="JAAXLS010000001">
    <property type="protein sequence ID" value="NKQ51320.1"/>
    <property type="molecule type" value="Genomic_DNA"/>
</dbReference>
<gene>
    <name evidence="2" type="ORF">HFP15_00300</name>
</gene>
<organism evidence="2 3">
    <name type="scientific">Amycolatopsis acididurans</name>
    <dbReference type="NCBI Taxonomy" id="2724524"/>
    <lineage>
        <taxon>Bacteria</taxon>
        <taxon>Bacillati</taxon>
        <taxon>Actinomycetota</taxon>
        <taxon>Actinomycetes</taxon>
        <taxon>Pseudonocardiales</taxon>
        <taxon>Pseudonocardiaceae</taxon>
        <taxon>Amycolatopsis</taxon>
    </lineage>
</organism>
<feature type="region of interest" description="Disordered" evidence="1">
    <location>
        <begin position="1"/>
        <end position="21"/>
    </location>
</feature>
<dbReference type="RefSeq" id="WP_168510125.1">
    <property type="nucleotide sequence ID" value="NZ_JAAXLS010000001.1"/>
</dbReference>
<comment type="caution">
    <text evidence="2">The sequence shown here is derived from an EMBL/GenBank/DDBJ whole genome shotgun (WGS) entry which is preliminary data.</text>
</comment>
<dbReference type="Proteomes" id="UP000715441">
    <property type="component" value="Unassembled WGS sequence"/>
</dbReference>
<evidence type="ECO:0000256" key="1">
    <source>
        <dbReference type="SAM" id="MobiDB-lite"/>
    </source>
</evidence>